<proteinExistence type="predicted"/>
<dbReference type="KEGG" id="sesp:BN6_63480"/>
<keyword evidence="2" id="KW-0808">Transferase</keyword>
<name>K0K7W1_SACES</name>
<sequence length="263" mass="28442">MSRPPAKNRVPITSASATVCAVIDAPANGHAYLDFNSPLSDGKSYDLIGTLGPLDGATVVDYGCGWAEFLLRTVEHAPGATGLGVDDDEYAIDRGTANIAARGLTGRVRLERADVTAYAAEPADVVVSIGASHAWGGTRGTLEAMHTRLKPGGRLLLGDGIWDSEPNARALEIFPREEFFAVDELVEVAMAAGYRLLNLATANRDEWDSFESRWCAGRERWLLANPDHPKAAEVAKVVDDHRDGWLKGYRTSMGFAYLTLARR</sequence>
<evidence type="ECO:0000313" key="2">
    <source>
        <dbReference type="EMBL" id="CCH33592.1"/>
    </source>
</evidence>
<gene>
    <name evidence="2" type="ordered locus">BN6_63480</name>
</gene>
<keyword evidence="3" id="KW-1185">Reference proteome</keyword>
<dbReference type="AlphaFoldDB" id="K0K7W1"/>
<dbReference type="GO" id="GO:0008168">
    <property type="term" value="F:methyltransferase activity"/>
    <property type="evidence" value="ECO:0007669"/>
    <property type="project" value="UniProtKB-KW"/>
</dbReference>
<dbReference type="eggNOG" id="COG2230">
    <property type="taxonomic scope" value="Bacteria"/>
</dbReference>
<dbReference type="InterPro" id="IPR025714">
    <property type="entry name" value="Methyltranfer_dom"/>
</dbReference>
<accession>K0K7W1</accession>
<dbReference type="HOGENOM" id="CLU_037315_0_1_11"/>
<evidence type="ECO:0000313" key="3">
    <source>
        <dbReference type="Proteomes" id="UP000006281"/>
    </source>
</evidence>
<keyword evidence="2" id="KW-0489">Methyltransferase</keyword>
<dbReference type="InterPro" id="IPR029063">
    <property type="entry name" value="SAM-dependent_MTases_sf"/>
</dbReference>
<dbReference type="PATRIC" id="fig|1179773.3.peg.6396"/>
<dbReference type="Pfam" id="PF13847">
    <property type="entry name" value="Methyltransf_31"/>
    <property type="match status" value="1"/>
</dbReference>
<protein>
    <submittedName>
        <fullName evidence="2">Methyltransferase type 12</fullName>
    </submittedName>
</protein>
<dbReference type="CDD" id="cd02440">
    <property type="entry name" value="AdoMet_MTases"/>
    <property type="match status" value="1"/>
</dbReference>
<dbReference type="EMBL" id="HE804045">
    <property type="protein sequence ID" value="CCH33592.1"/>
    <property type="molecule type" value="Genomic_DNA"/>
</dbReference>
<feature type="domain" description="Methyltransferase" evidence="1">
    <location>
        <begin position="55"/>
        <end position="159"/>
    </location>
</feature>
<dbReference type="Proteomes" id="UP000006281">
    <property type="component" value="Chromosome"/>
</dbReference>
<dbReference type="Gene3D" id="3.40.50.150">
    <property type="entry name" value="Vaccinia Virus protein VP39"/>
    <property type="match status" value="1"/>
</dbReference>
<dbReference type="SUPFAM" id="SSF53335">
    <property type="entry name" value="S-adenosyl-L-methionine-dependent methyltransferases"/>
    <property type="match status" value="1"/>
</dbReference>
<organism evidence="2 3">
    <name type="scientific">Saccharothrix espanaensis (strain ATCC 51144 / DSM 44229 / JCM 9112 / NBRC 15066 / NRRL 15764)</name>
    <dbReference type="NCBI Taxonomy" id="1179773"/>
    <lineage>
        <taxon>Bacteria</taxon>
        <taxon>Bacillati</taxon>
        <taxon>Actinomycetota</taxon>
        <taxon>Actinomycetes</taxon>
        <taxon>Pseudonocardiales</taxon>
        <taxon>Pseudonocardiaceae</taxon>
        <taxon>Saccharothrix</taxon>
    </lineage>
</organism>
<reference evidence="2 3" key="1">
    <citation type="journal article" date="2012" name="BMC Genomics">
        <title>Complete genome sequence of Saccharothrix espanaensis DSM 44229T and comparison to the other completely sequenced Pseudonocardiaceae.</title>
        <authorList>
            <person name="Strobel T."/>
            <person name="Al-Dilaimi A."/>
            <person name="Blom J."/>
            <person name="Gessner A."/>
            <person name="Kalinowski J."/>
            <person name="Luzhetska M."/>
            <person name="Puhler A."/>
            <person name="Szczepanowski R."/>
            <person name="Bechthold A."/>
            <person name="Ruckert C."/>
        </authorList>
    </citation>
    <scope>NUCLEOTIDE SEQUENCE [LARGE SCALE GENOMIC DNA]</scope>
    <source>
        <strain evidence="3">ATCC 51144 / DSM 44229 / JCM 9112 / NBRC 15066 / NRRL 15764</strain>
    </source>
</reference>
<dbReference type="BioCyc" id="SESP1179773:BN6_RS30565-MONOMER"/>
<dbReference type="OrthoDB" id="474235at2"/>
<dbReference type="STRING" id="1179773.BN6_63480"/>
<evidence type="ECO:0000259" key="1">
    <source>
        <dbReference type="Pfam" id="PF13847"/>
    </source>
</evidence>
<dbReference type="GO" id="GO:0032259">
    <property type="term" value="P:methylation"/>
    <property type="evidence" value="ECO:0007669"/>
    <property type="project" value="UniProtKB-KW"/>
</dbReference>